<accession>A0A8H6MND9</accession>
<gene>
    <name evidence="1" type="ORF">CMUS01_15376</name>
</gene>
<proteinExistence type="predicted"/>
<name>A0A8H6MND9_9PEZI</name>
<evidence type="ECO:0000313" key="1">
    <source>
        <dbReference type="EMBL" id="KAF6802355.1"/>
    </source>
</evidence>
<keyword evidence="2" id="KW-1185">Reference proteome</keyword>
<protein>
    <submittedName>
        <fullName evidence="1">Uncharacterized protein</fullName>
    </submittedName>
</protein>
<evidence type="ECO:0000313" key="2">
    <source>
        <dbReference type="Proteomes" id="UP000639643"/>
    </source>
</evidence>
<dbReference type="Proteomes" id="UP000639643">
    <property type="component" value="Unassembled WGS sequence"/>
</dbReference>
<dbReference type="AlphaFoldDB" id="A0A8H6MND9"/>
<comment type="caution">
    <text evidence="1">The sequence shown here is derived from an EMBL/GenBank/DDBJ whole genome shotgun (WGS) entry which is preliminary data.</text>
</comment>
<reference evidence="1" key="1">
    <citation type="journal article" date="2020" name="Phytopathology">
        <title>Genome Sequence Resources of Colletotrichum truncatum, C. plurivorum, C. musicola, and C. sojae: Four Species Pathogenic to Soybean (Glycine max).</title>
        <authorList>
            <person name="Rogerio F."/>
            <person name="Boufleur T.R."/>
            <person name="Ciampi-Guillardi M."/>
            <person name="Sukno S.A."/>
            <person name="Thon M.R."/>
            <person name="Massola Junior N.S."/>
            <person name="Baroncelli R."/>
        </authorList>
    </citation>
    <scope>NUCLEOTIDE SEQUENCE</scope>
    <source>
        <strain evidence="1">LFN0074</strain>
    </source>
</reference>
<organism evidence="1 2">
    <name type="scientific">Colletotrichum musicola</name>
    <dbReference type="NCBI Taxonomy" id="2175873"/>
    <lineage>
        <taxon>Eukaryota</taxon>
        <taxon>Fungi</taxon>
        <taxon>Dikarya</taxon>
        <taxon>Ascomycota</taxon>
        <taxon>Pezizomycotina</taxon>
        <taxon>Sordariomycetes</taxon>
        <taxon>Hypocreomycetidae</taxon>
        <taxon>Glomerellales</taxon>
        <taxon>Glomerellaceae</taxon>
        <taxon>Colletotrichum</taxon>
        <taxon>Colletotrichum orchidearum species complex</taxon>
    </lineage>
</organism>
<sequence length="101" mass="11112">MAAETPSSSPGSANNGLCFSFVPFHQLLNVTGGYFVFQPSASSDLAGRTNVAAQRAGPTGAIPLYEVWYTCFHREASWLERIQMAFKFEEVASLPVAHWRK</sequence>
<dbReference type="EMBL" id="WIGM01001275">
    <property type="protein sequence ID" value="KAF6802355.1"/>
    <property type="molecule type" value="Genomic_DNA"/>
</dbReference>